<dbReference type="GO" id="GO:0005829">
    <property type="term" value="C:cytosol"/>
    <property type="evidence" value="ECO:0007669"/>
    <property type="project" value="TreeGrafter"/>
</dbReference>
<dbReference type="GO" id="GO:0006099">
    <property type="term" value="P:tricarboxylic acid cycle"/>
    <property type="evidence" value="ECO:0007669"/>
    <property type="project" value="UniProtKB-UniPathway"/>
</dbReference>
<dbReference type="EMBL" id="LT594324">
    <property type="protein sequence ID" value="SBT49671.1"/>
    <property type="molecule type" value="Genomic_DNA"/>
</dbReference>
<evidence type="ECO:0000256" key="1">
    <source>
        <dbReference type="ARBA" id="ARBA00005163"/>
    </source>
</evidence>
<dbReference type="SUPFAM" id="SSF46955">
    <property type="entry name" value="Putative DNA-binding domain"/>
    <property type="match status" value="1"/>
</dbReference>
<dbReference type="GO" id="GO:0005975">
    <property type="term" value="P:carbohydrate metabolic process"/>
    <property type="evidence" value="ECO:0007669"/>
    <property type="project" value="TreeGrafter"/>
</dbReference>
<dbReference type="PANTHER" id="PTHR11739">
    <property type="entry name" value="CITRATE SYNTHASE"/>
    <property type="match status" value="1"/>
</dbReference>
<sequence>MSEEQLLTTTEVAHRLRIKPETIYAYVSRGLLDRVKVPGERISRFRLADVERLAARTQATRPARDAAPAMRTATTLIAYGRLHYRGLDAARLAPVTPFEEIARWLWTGERHAEPFAASAESIERARRASDHLPAQARLFDRLPVVVAVAAAMDPLRFDLAPATVTALAPALLSTMVDALPPAGEAARDDGLAARLWLRLTDLPASAAGLRALNAALVLLADHDLAASTIAVRVAASTRANPYAAVLAGLGALDGPMHGAVGAGVYRMIEAAQREGVPAVVAEWLRTGGLPGFGHSLYPDGDPRGAALLDLVAELSLQGELRRAVDDLIATAARRGALPNVDFAVAALAHATGMGPGAGEVIFAIARTAGWIAHVIEEYAQPGNRFRWNSGYTGPPPASA</sequence>
<evidence type="ECO:0000313" key="6">
    <source>
        <dbReference type="EMBL" id="SBT49671.1"/>
    </source>
</evidence>
<reference evidence="6 7" key="1">
    <citation type="submission" date="2016-06" db="EMBL/GenBank/DDBJ databases">
        <authorList>
            <person name="Kjaerup R.B."/>
            <person name="Dalgaard T.S."/>
            <person name="Juul-Madsen H.R."/>
        </authorList>
    </citation>
    <scope>NUCLEOTIDE SEQUENCE [LARGE SCALE GENOMIC DNA]</scope>
    <source>
        <strain evidence="6 7">DSM 45248</strain>
    </source>
</reference>
<dbReference type="AlphaFoldDB" id="A0A1A8ZZT4"/>
<keyword evidence="4" id="KW-0808">Transferase</keyword>
<dbReference type="Proteomes" id="UP000198765">
    <property type="component" value="Chromosome I"/>
</dbReference>
<dbReference type="Pfam" id="PF12728">
    <property type="entry name" value="HTH_17"/>
    <property type="match status" value="1"/>
</dbReference>
<dbReference type="SUPFAM" id="SSF48256">
    <property type="entry name" value="Citrate synthase"/>
    <property type="match status" value="1"/>
</dbReference>
<dbReference type="GO" id="GO:0036440">
    <property type="term" value="F:citrate synthase activity"/>
    <property type="evidence" value="ECO:0007669"/>
    <property type="project" value="UniProtKB-EC"/>
</dbReference>
<comment type="similarity">
    <text evidence="2">Belongs to the citrate synthase family.</text>
</comment>
<dbReference type="InterPro" id="IPR016143">
    <property type="entry name" value="Citrate_synth-like_sm_a-sub"/>
</dbReference>
<dbReference type="PRINTS" id="PR00143">
    <property type="entry name" value="CITRTSNTHASE"/>
</dbReference>
<protein>
    <recommendedName>
        <fullName evidence="3">citrate synthase (unknown stereospecificity)</fullName>
        <ecNumber evidence="3">2.3.3.16</ecNumber>
    </recommendedName>
</protein>
<accession>A0A1A8ZZT4</accession>
<dbReference type="InterPro" id="IPR002020">
    <property type="entry name" value="Citrate_synthase"/>
</dbReference>
<dbReference type="PANTHER" id="PTHR11739:SF4">
    <property type="entry name" value="CITRATE SYNTHASE, PEROXISOMAL"/>
    <property type="match status" value="1"/>
</dbReference>
<evidence type="ECO:0000259" key="5">
    <source>
        <dbReference type="Pfam" id="PF12728"/>
    </source>
</evidence>
<dbReference type="EC" id="2.3.3.16" evidence="3"/>
<organism evidence="6 7">
    <name type="scientific">Micromonospora narathiwatensis</name>
    <dbReference type="NCBI Taxonomy" id="299146"/>
    <lineage>
        <taxon>Bacteria</taxon>
        <taxon>Bacillati</taxon>
        <taxon>Actinomycetota</taxon>
        <taxon>Actinomycetes</taxon>
        <taxon>Micromonosporales</taxon>
        <taxon>Micromonosporaceae</taxon>
        <taxon>Micromonospora</taxon>
    </lineage>
</organism>
<dbReference type="InterPro" id="IPR036969">
    <property type="entry name" value="Citrate_synthase_sf"/>
</dbReference>
<evidence type="ECO:0000256" key="2">
    <source>
        <dbReference type="ARBA" id="ARBA00010566"/>
    </source>
</evidence>
<name>A0A1A8ZZT4_9ACTN</name>
<dbReference type="InterPro" id="IPR016142">
    <property type="entry name" value="Citrate_synth-like_lrg_a-sub"/>
</dbReference>
<dbReference type="InterPro" id="IPR009061">
    <property type="entry name" value="DNA-bd_dom_put_sf"/>
</dbReference>
<dbReference type="UniPathway" id="UPA00223"/>
<dbReference type="Pfam" id="PF00285">
    <property type="entry name" value="Citrate_synt"/>
    <property type="match status" value="1"/>
</dbReference>
<keyword evidence="7" id="KW-1185">Reference proteome</keyword>
<dbReference type="RefSeq" id="WP_091197014.1">
    <property type="nucleotide sequence ID" value="NZ_LT594324.1"/>
</dbReference>
<proteinExistence type="inferred from homology"/>
<evidence type="ECO:0000256" key="3">
    <source>
        <dbReference type="ARBA" id="ARBA00012972"/>
    </source>
</evidence>
<evidence type="ECO:0000256" key="4">
    <source>
        <dbReference type="ARBA" id="ARBA00022679"/>
    </source>
</evidence>
<feature type="domain" description="Helix-turn-helix" evidence="5">
    <location>
        <begin position="6"/>
        <end position="56"/>
    </location>
</feature>
<gene>
    <name evidence="6" type="ORF">GA0070621_3516</name>
</gene>
<dbReference type="PATRIC" id="fig|299146.4.peg.3645"/>
<comment type="pathway">
    <text evidence="1">Carbohydrate metabolism; tricarboxylic acid cycle.</text>
</comment>
<dbReference type="Gene3D" id="1.10.230.10">
    <property type="entry name" value="Cytochrome P450-Terp, domain 2"/>
    <property type="match status" value="1"/>
</dbReference>
<dbReference type="Gene3D" id="1.10.580.10">
    <property type="entry name" value="Citrate Synthase, domain 1"/>
    <property type="match status" value="1"/>
</dbReference>
<evidence type="ECO:0000313" key="7">
    <source>
        <dbReference type="Proteomes" id="UP000198765"/>
    </source>
</evidence>
<dbReference type="OrthoDB" id="9800864at2"/>
<dbReference type="InterPro" id="IPR041657">
    <property type="entry name" value="HTH_17"/>
</dbReference>